<evidence type="ECO:0000259" key="1">
    <source>
        <dbReference type="Pfam" id="PF00905"/>
    </source>
</evidence>
<keyword evidence="4" id="KW-1185">Reference proteome</keyword>
<evidence type="ECO:0000313" key="4">
    <source>
        <dbReference type="Proteomes" id="UP000272400"/>
    </source>
</evidence>
<evidence type="ECO:0000259" key="2">
    <source>
        <dbReference type="Pfam" id="PF05223"/>
    </source>
</evidence>
<reference evidence="3 4" key="1">
    <citation type="submission" date="2018-11" db="EMBL/GenBank/DDBJ databases">
        <title>Sequencing the genomes of 1000 actinobacteria strains.</title>
        <authorList>
            <person name="Klenk H.-P."/>
        </authorList>
    </citation>
    <scope>NUCLEOTIDE SEQUENCE [LARGE SCALE GENOMIC DNA]</scope>
    <source>
        <strain evidence="3 4">DSM 44254</strain>
    </source>
</reference>
<feature type="domain" description="Penicillin-binding protein transpeptidase" evidence="1">
    <location>
        <begin position="232"/>
        <end position="498"/>
    </location>
</feature>
<gene>
    <name evidence="3" type="ORF">EDD29_6409</name>
</gene>
<dbReference type="EMBL" id="RJKE01000001">
    <property type="protein sequence ID" value="ROO88730.1"/>
    <property type="molecule type" value="Genomic_DNA"/>
</dbReference>
<dbReference type="GO" id="GO:0071972">
    <property type="term" value="F:peptidoglycan L,D-transpeptidase activity"/>
    <property type="evidence" value="ECO:0007669"/>
    <property type="project" value="TreeGrafter"/>
</dbReference>
<protein>
    <submittedName>
        <fullName evidence="3">MecA-like transpeptidase family protein</fullName>
    </submittedName>
</protein>
<dbReference type="Gene3D" id="3.10.450.100">
    <property type="entry name" value="NTF2-like, domain 1"/>
    <property type="match status" value="1"/>
</dbReference>
<dbReference type="InterPro" id="IPR007887">
    <property type="entry name" value="MecA_N"/>
</dbReference>
<dbReference type="Pfam" id="PF05223">
    <property type="entry name" value="MecA_N"/>
    <property type="match status" value="1"/>
</dbReference>
<feature type="domain" description="NTF2-like N-terminal transpeptidase" evidence="2">
    <location>
        <begin position="30"/>
        <end position="136"/>
    </location>
</feature>
<dbReference type="Pfam" id="PF00905">
    <property type="entry name" value="Transpeptidase"/>
    <property type="match status" value="1"/>
</dbReference>
<dbReference type="Proteomes" id="UP000272400">
    <property type="component" value="Unassembled WGS sequence"/>
</dbReference>
<dbReference type="SUPFAM" id="SSF54427">
    <property type="entry name" value="NTF2-like"/>
    <property type="match status" value="1"/>
</dbReference>
<name>A0A3N1D5H8_9ACTN</name>
<proteinExistence type="predicted"/>
<dbReference type="GO" id="GO:0046677">
    <property type="term" value="P:response to antibiotic"/>
    <property type="evidence" value="ECO:0007669"/>
    <property type="project" value="InterPro"/>
</dbReference>
<comment type="caution">
    <text evidence="3">The sequence shown here is derived from an EMBL/GenBank/DDBJ whole genome shotgun (WGS) entry which is preliminary data.</text>
</comment>
<dbReference type="PANTHER" id="PTHR30627:SF24">
    <property type="entry name" value="PENICILLIN-BINDING PROTEIN 4B"/>
    <property type="match status" value="1"/>
</dbReference>
<organism evidence="3 4">
    <name type="scientific">Actinocorallia herbida</name>
    <dbReference type="NCBI Taxonomy" id="58109"/>
    <lineage>
        <taxon>Bacteria</taxon>
        <taxon>Bacillati</taxon>
        <taxon>Actinomycetota</taxon>
        <taxon>Actinomycetes</taxon>
        <taxon>Streptosporangiales</taxon>
        <taxon>Thermomonosporaceae</taxon>
        <taxon>Actinocorallia</taxon>
    </lineage>
</organism>
<dbReference type="OrthoDB" id="5241017at2"/>
<dbReference type="SUPFAM" id="SSF56601">
    <property type="entry name" value="beta-lactamase/transpeptidase-like"/>
    <property type="match status" value="1"/>
</dbReference>
<dbReference type="Gene3D" id="3.40.710.10">
    <property type="entry name" value="DD-peptidase/beta-lactamase superfamily"/>
    <property type="match status" value="1"/>
</dbReference>
<dbReference type="InterPro" id="IPR032710">
    <property type="entry name" value="NTF2-like_dom_sf"/>
</dbReference>
<dbReference type="InterPro" id="IPR050515">
    <property type="entry name" value="Beta-lactam/transpept"/>
</dbReference>
<dbReference type="InterPro" id="IPR001460">
    <property type="entry name" value="PCN-bd_Tpept"/>
</dbReference>
<accession>A0A3N1D5H8</accession>
<dbReference type="InterPro" id="IPR012338">
    <property type="entry name" value="Beta-lactam/transpept-like"/>
</dbReference>
<evidence type="ECO:0000313" key="3">
    <source>
        <dbReference type="EMBL" id="ROO88730.1"/>
    </source>
</evidence>
<dbReference type="AlphaFoldDB" id="A0A3N1D5H8"/>
<dbReference type="RefSeq" id="WP_123667934.1">
    <property type="nucleotide sequence ID" value="NZ_RJKE01000001.1"/>
</dbReference>
<dbReference type="GO" id="GO:0008658">
    <property type="term" value="F:penicillin binding"/>
    <property type="evidence" value="ECO:0007669"/>
    <property type="project" value="InterPro"/>
</dbReference>
<dbReference type="GO" id="GO:0005886">
    <property type="term" value="C:plasma membrane"/>
    <property type="evidence" value="ECO:0007669"/>
    <property type="project" value="TreeGrafter"/>
</dbReference>
<dbReference type="PANTHER" id="PTHR30627">
    <property type="entry name" value="PEPTIDOGLYCAN D,D-TRANSPEPTIDASE"/>
    <property type="match status" value="1"/>
</dbReference>
<dbReference type="GO" id="GO:0071555">
    <property type="term" value="P:cell wall organization"/>
    <property type="evidence" value="ECO:0007669"/>
    <property type="project" value="TreeGrafter"/>
</dbReference>
<sequence length="501" mass="50878">MRWLAIILGTLLLAGTGGGLYLHLRVKGDPKELAASYFAYWQAGDFQAMRSLTAAPPADFVEQHRAFGKALQVSALDLLPEPVVRPTETEARADFTAERTLPPGKWTVEATLRMKVVDRRWRVVWTPATLAPELANGGLLQLRETSAGAVGAVTFADGTEIPGTSGARQYLDALGGQYTSGEAKPGWGIFLDDTPVKVFSEATAAARPTTLESGPQAAADKAVAGAAKPAVLVALKPSTGAIVAIADRVGSRAASHGVYPPGSTFKIVTAAALITSGLAPSSGVSCPATVLLGERTIPNHDGLALGSTSLQTAFAKSCNTTFASLGVNRAKAAGMTTAAELFGFNKPFAVNAERPGFPAPSGTADLAEASIGQGRVTASPLNMAAVAAAVASGTWRSPVMFPAASYTANGEAVPAPRPLPQAVLTALRPMMAAVVASGTAASAGLPAGTFGKTGTAETGSSGTHAWFIGYRADLAFAVLVPGGGDGATAAAPIAAAFLKSL</sequence>